<name>A0A7I9WJ24_9MYCO</name>
<feature type="compositionally biased region" description="Gly residues" evidence="1">
    <location>
        <begin position="343"/>
        <end position="357"/>
    </location>
</feature>
<gene>
    <name evidence="2" type="ORF">MMUR_18670</name>
</gene>
<feature type="region of interest" description="Disordered" evidence="1">
    <location>
        <begin position="612"/>
        <end position="651"/>
    </location>
</feature>
<dbReference type="Proteomes" id="UP000465241">
    <property type="component" value="Unassembled WGS sequence"/>
</dbReference>
<evidence type="ECO:0000313" key="3">
    <source>
        <dbReference type="Proteomes" id="UP000465241"/>
    </source>
</evidence>
<feature type="region of interest" description="Disordered" evidence="1">
    <location>
        <begin position="255"/>
        <end position="443"/>
    </location>
</feature>
<dbReference type="EMBL" id="BLKT01000003">
    <property type="protein sequence ID" value="GFG57731.1"/>
    <property type="molecule type" value="Genomic_DNA"/>
</dbReference>
<feature type="compositionally biased region" description="Pro residues" evidence="1">
    <location>
        <begin position="322"/>
        <end position="333"/>
    </location>
</feature>
<dbReference type="AlphaFoldDB" id="A0A7I9WJ24"/>
<feature type="region of interest" description="Disordered" evidence="1">
    <location>
        <begin position="538"/>
        <end position="574"/>
    </location>
</feature>
<feature type="compositionally biased region" description="Gly residues" evidence="1">
    <location>
        <begin position="619"/>
        <end position="632"/>
    </location>
</feature>
<feature type="compositionally biased region" description="Gly residues" evidence="1">
    <location>
        <begin position="691"/>
        <end position="709"/>
    </location>
</feature>
<sequence>MPVTHPKNGEKWPGTDTYYWDPGKAPGEPGFVAPEGWVDPGGDKKTPPAKSFDDYKRDHVDGKIKDNNGDPRHGGGNNKPDATLGELSGNDARVQAAPVVLENFDGMDYETIRNRMMNVSENIAPGYNDTLRGVAQQIVKGVSDLQSRLETLESDGGWKGKTHDAAMANLTQSYAVPEELRKGAFSLGVLSEYYSQTMSTNKHNILDQWQTYQDCLSYYPNETDTVKQYFNNFARDVMKNYYSPQINDIASHQPAVDTEETPEVGDAFGGDDNNGGNNNGGGNNGGGNNYGGGNEGGGNHGDGNNGGGNEGGGNNGGGSKGSPPPFTPPPFSPPNLSANEPTGGSGGGGSPTGGASGGENTPGQSFNPPKLELPKPPSETGDGPGSGSPTDTDTPGGGPPSMPGLGANAPRPPDLDGIDDPSIPGGAPGSRPTFDPSKVLDDPKSVDAAKKLFDDPKTAEAAKKIFGDPKLAEAAKTLFGDRAGGLLGDPKALDAAATLFGDPEAADAAKALFGDPQTAKAAQQLLDDPQVGDITKGLKDSGALDGRVPPEFDPADGTKAADPHRSLLSQPGLNNASAVPGLSATGGGSDGLGGLIGAVFDGVNQIVQTAQQGANPQPGGFGGGVGGDGPIGGPADRAGGPGSGAGSGGGGAAGPGKLNLAGAGAPVAANFATPAHPFASNAMADPTQSGSGAGGAPMGGGGPGSGGKGGEGKDHKGNKALRGSQHGQDLIGQPDAVVSVIGDGGDVDTPGWSVDT</sequence>
<evidence type="ECO:0000256" key="1">
    <source>
        <dbReference type="SAM" id="MobiDB-lite"/>
    </source>
</evidence>
<feature type="region of interest" description="Disordered" evidence="1">
    <location>
        <begin position="1"/>
        <end position="86"/>
    </location>
</feature>
<feature type="region of interest" description="Disordered" evidence="1">
    <location>
        <begin position="679"/>
        <end position="756"/>
    </location>
</feature>
<proteinExistence type="predicted"/>
<protein>
    <submittedName>
        <fullName evidence="2">Uncharacterized protein</fullName>
    </submittedName>
</protein>
<organism evidence="2 3">
    <name type="scientific">Mycolicibacterium murale</name>
    <dbReference type="NCBI Taxonomy" id="182220"/>
    <lineage>
        <taxon>Bacteria</taxon>
        <taxon>Bacillati</taxon>
        <taxon>Actinomycetota</taxon>
        <taxon>Actinomycetes</taxon>
        <taxon>Mycobacteriales</taxon>
        <taxon>Mycobacteriaceae</taxon>
        <taxon>Mycolicibacterium</taxon>
    </lineage>
</organism>
<evidence type="ECO:0000313" key="2">
    <source>
        <dbReference type="EMBL" id="GFG57731.1"/>
    </source>
</evidence>
<feature type="compositionally biased region" description="Basic and acidic residues" evidence="1">
    <location>
        <begin position="41"/>
        <end position="73"/>
    </location>
</feature>
<keyword evidence="3" id="KW-1185">Reference proteome</keyword>
<feature type="compositionally biased region" description="Gly residues" evidence="1">
    <location>
        <begin position="639"/>
        <end position="651"/>
    </location>
</feature>
<reference evidence="2 3" key="1">
    <citation type="journal article" date="2019" name="Emerg. Microbes Infect.">
        <title>Comprehensive subspecies identification of 175 nontuberculous mycobacteria species based on 7547 genomic profiles.</title>
        <authorList>
            <person name="Matsumoto Y."/>
            <person name="Kinjo T."/>
            <person name="Motooka D."/>
            <person name="Nabeya D."/>
            <person name="Jung N."/>
            <person name="Uechi K."/>
            <person name="Horii T."/>
            <person name="Iida T."/>
            <person name="Fujita J."/>
            <person name="Nakamura S."/>
        </authorList>
    </citation>
    <scope>NUCLEOTIDE SEQUENCE [LARGE SCALE GENOMIC DNA]</scope>
    <source>
        <strain evidence="2 3">JCM 13392</strain>
    </source>
</reference>
<comment type="caution">
    <text evidence="2">The sequence shown here is derived from an EMBL/GenBank/DDBJ whole genome shotgun (WGS) entry which is preliminary data.</text>
</comment>
<accession>A0A7I9WJ24</accession>
<feature type="compositionally biased region" description="Gly residues" evidence="1">
    <location>
        <begin position="277"/>
        <end position="320"/>
    </location>
</feature>